<dbReference type="RefSeq" id="WP_092546062.1">
    <property type="nucleotide sequence ID" value="NZ_BOMJ01000015.1"/>
</dbReference>
<dbReference type="STRING" id="113562.SAMN04489716_4044"/>
<organism evidence="1 2">
    <name type="scientific">Actinoplanes derwentensis</name>
    <dbReference type="NCBI Taxonomy" id="113562"/>
    <lineage>
        <taxon>Bacteria</taxon>
        <taxon>Bacillati</taxon>
        <taxon>Actinomycetota</taxon>
        <taxon>Actinomycetes</taxon>
        <taxon>Micromonosporales</taxon>
        <taxon>Micromonosporaceae</taxon>
        <taxon>Actinoplanes</taxon>
    </lineage>
</organism>
<protein>
    <submittedName>
        <fullName evidence="1">Uncharacterized protein</fullName>
    </submittedName>
</protein>
<evidence type="ECO:0000313" key="2">
    <source>
        <dbReference type="Proteomes" id="UP000198688"/>
    </source>
</evidence>
<evidence type="ECO:0000313" key="1">
    <source>
        <dbReference type="EMBL" id="SDT48570.1"/>
    </source>
</evidence>
<accession>A0A1H2ARH5</accession>
<sequence>MSTIGRRLRAVGIGVGLLAVVALNIFVVPRVFGAEQPAPAVVAARKAVADLPALATALAITPAHRYTGTFQAAGSSDVYTLDARITAGGTLLGTIQTAGTIGEVLEIGDRTFLRAADGFWLRAGITDERRAVFADRWVLVPPTFLGLDLNATFGPATLSAGITTPVAGARTTVDGTVVQLVTAGDRTFQLSTDQPTRLLGVAAAGYQLKPAALDDNDRVAFFAQLRRTAAELATAADLGSRIVQKGRTVLRECDSDSCTGKIAFINRVAATANHVTPANPVTVTVALTRNGKTAKTCPVVLTLAPGAAKVAVCTAEVKARNFGTWRVTTDGIVTALTEAQVKEISATLESELPA</sequence>
<dbReference type="AlphaFoldDB" id="A0A1H2ARH5"/>
<gene>
    <name evidence="1" type="ORF">SAMN04489716_4044</name>
</gene>
<dbReference type="Proteomes" id="UP000198688">
    <property type="component" value="Chromosome I"/>
</dbReference>
<dbReference type="EMBL" id="LT629758">
    <property type="protein sequence ID" value="SDT48570.1"/>
    <property type="molecule type" value="Genomic_DNA"/>
</dbReference>
<proteinExistence type="predicted"/>
<keyword evidence="2" id="KW-1185">Reference proteome</keyword>
<dbReference type="OrthoDB" id="3470138at2"/>
<reference evidence="1 2" key="1">
    <citation type="submission" date="2016-10" db="EMBL/GenBank/DDBJ databases">
        <authorList>
            <person name="de Groot N.N."/>
        </authorList>
    </citation>
    <scope>NUCLEOTIDE SEQUENCE [LARGE SCALE GENOMIC DNA]</scope>
    <source>
        <strain evidence="1 2">DSM 43941</strain>
    </source>
</reference>
<name>A0A1H2ARH5_9ACTN</name>